<dbReference type="PATRIC" id="fig|698759.3.peg.7318"/>
<evidence type="ECO:0000256" key="2">
    <source>
        <dbReference type="ARBA" id="ARBA00022553"/>
    </source>
</evidence>
<dbReference type="InterPro" id="IPR010080">
    <property type="entry name" value="Thioester_reductase-like_dom"/>
</dbReference>
<dbReference type="GO" id="GO:0004312">
    <property type="term" value="F:fatty acid synthase activity"/>
    <property type="evidence" value="ECO:0007669"/>
    <property type="project" value="TreeGrafter"/>
</dbReference>
<dbReference type="FunFam" id="1.10.1200.10:FF:000007">
    <property type="entry name" value="Probable polyketide synthase pks17"/>
    <property type="match status" value="1"/>
</dbReference>
<dbReference type="InterPro" id="IPR055123">
    <property type="entry name" value="SpnB-like_Rossmann"/>
</dbReference>
<dbReference type="InterPro" id="IPR013120">
    <property type="entry name" value="FAR_NAD-bd"/>
</dbReference>
<keyword evidence="1" id="KW-0596">Phosphopantetheine</keyword>
<reference evidence="7 8" key="1">
    <citation type="submission" date="2012-11" db="EMBL/GenBank/DDBJ databases">
        <authorList>
            <person name="Huguet-Tapia J.C."/>
            <person name="Durkin A.S."/>
            <person name="Pettis G.S."/>
            <person name="Badger J.H."/>
        </authorList>
    </citation>
    <scope>NUCLEOTIDE SEQUENCE [LARGE SCALE GENOMIC DNA]</scope>
    <source>
        <strain evidence="7 8">91-03</strain>
    </source>
</reference>
<dbReference type="InterPro" id="IPR036291">
    <property type="entry name" value="NAD(P)-bd_dom_sf"/>
</dbReference>
<dbReference type="Proteomes" id="UP000010411">
    <property type="component" value="Unassembled WGS sequence"/>
</dbReference>
<dbReference type="PROSITE" id="PS00012">
    <property type="entry name" value="PHOSPHOPANTETHEINE"/>
    <property type="match status" value="1"/>
</dbReference>
<dbReference type="CDD" id="cd05235">
    <property type="entry name" value="SDR_e1"/>
    <property type="match status" value="1"/>
</dbReference>
<dbReference type="Pfam" id="PF08659">
    <property type="entry name" value="KR"/>
    <property type="match status" value="1"/>
</dbReference>
<dbReference type="InterPro" id="IPR057326">
    <property type="entry name" value="KR_dom"/>
</dbReference>
<keyword evidence="4" id="KW-0511">Multifunctional enzyme</keyword>
<dbReference type="Pfam" id="PF22953">
    <property type="entry name" value="SpnB_Rossmann"/>
    <property type="match status" value="1"/>
</dbReference>
<dbReference type="GO" id="GO:0006633">
    <property type="term" value="P:fatty acid biosynthetic process"/>
    <property type="evidence" value="ECO:0007669"/>
    <property type="project" value="TreeGrafter"/>
</dbReference>
<protein>
    <submittedName>
        <fullName evidence="7">NAD-binding protein</fullName>
    </submittedName>
</protein>
<dbReference type="InterPro" id="IPR006162">
    <property type="entry name" value="Ppantetheine_attach_site"/>
</dbReference>
<dbReference type="SUPFAM" id="SSF47336">
    <property type="entry name" value="ACP-like"/>
    <property type="match status" value="1"/>
</dbReference>
<organism evidence="7 8">
    <name type="scientific">Streptomyces ipomoeae 91-03</name>
    <dbReference type="NCBI Taxonomy" id="698759"/>
    <lineage>
        <taxon>Bacteria</taxon>
        <taxon>Bacillati</taxon>
        <taxon>Actinomycetota</taxon>
        <taxon>Actinomycetes</taxon>
        <taxon>Kitasatosporales</taxon>
        <taxon>Streptomycetaceae</taxon>
        <taxon>Streptomyces</taxon>
    </lineage>
</organism>
<dbReference type="InterPro" id="IPR050091">
    <property type="entry name" value="PKS_NRPS_Biosynth_Enz"/>
</dbReference>
<keyword evidence="3" id="KW-0808">Transferase</keyword>
<dbReference type="GO" id="GO:0031177">
    <property type="term" value="F:phosphopantetheine binding"/>
    <property type="evidence" value="ECO:0007669"/>
    <property type="project" value="InterPro"/>
</dbReference>
<dbReference type="Gene3D" id="3.40.50.720">
    <property type="entry name" value="NAD(P)-binding Rossmann-like Domain"/>
    <property type="match status" value="2"/>
</dbReference>
<evidence type="ECO:0000313" key="7">
    <source>
        <dbReference type="EMBL" id="EKX61987.1"/>
    </source>
</evidence>
<dbReference type="Pfam" id="PF07993">
    <property type="entry name" value="NAD_binding_4"/>
    <property type="match status" value="1"/>
</dbReference>
<dbReference type="AlphaFoldDB" id="L1KN06"/>
<comment type="caution">
    <text evidence="7">The sequence shown here is derived from an EMBL/GenBank/DDBJ whole genome shotgun (WGS) entry which is preliminary data.</text>
</comment>
<evidence type="ECO:0000259" key="6">
    <source>
        <dbReference type="PROSITE" id="PS50075"/>
    </source>
</evidence>
<dbReference type="InterPro" id="IPR009081">
    <property type="entry name" value="PP-bd_ACP"/>
</dbReference>
<evidence type="ECO:0000256" key="1">
    <source>
        <dbReference type="ARBA" id="ARBA00022450"/>
    </source>
</evidence>
<gene>
    <name evidence="7" type="ORF">STRIP9103_02768</name>
</gene>
<dbReference type="CDD" id="cd08956">
    <property type="entry name" value="KR_3_FAS_SDR_x"/>
    <property type="match status" value="1"/>
</dbReference>
<evidence type="ECO:0000256" key="5">
    <source>
        <dbReference type="SAM" id="MobiDB-lite"/>
    </source>
</evidence>
<dbReference type="PANTHER" id="PTHR43775:SF51">
    <property type="entry name" value="INACTIVE PHENOLPHTHIOCEROL SYNTHESIS POLYKETIDE SYNTHASE TYPE I PKS1-RELATED"/>
    <property type="match status" value="1"/>
</dbReference>
<dbReference type="SMART" id="SM01294">
    <property type="entry name" value="PKS_PP_betabranch"/>
    <property type="match status" value="1"/>
</dbReference>
<dbReference type="SMART" id="SM00823">
    <property type="entry name" value="PKS_PP"/>
    <property type="match status" value="1"/>
</dbReference>
<evidence type="ECO:0000256" key="4">
    <source>
        <dbReference type="ARBA" id="ARBA00023268"/>
    </source>
</evidence>
<dbReference type="InterPro" id="IPR013968">
    <property type="entry name" value="PKS_KR"/>
</dbReference>
<dbReference type="PROSITE" id="PS50075">
    <property type="entry name" value="CARRIER"/>
    <property type="match status" value="1"/>
</dbReference>
<dbReference type="PANTHER" id="PTHR43775">
    <property type="entry name" value="FATTY ACID SYNTHASE"/>
    <property type="match status" value="1"/>
</dbReference>
<feature type="compositionally biased region" description="Polar residues" evidence="5">
    <location>
        <begin position="252"/>
        <end position="290"/>
    </location>
</feature>
<dbReference type="InterPro" id="IPR020806">
    <property type="entry name" value="PKS_PP-bd"/>
</dbReference>
<dbReference type="EMBL" id="AEJC01000546">
    <property type="protein sequence ID" value="EKX61987.1"/>
    <property type="molecule type" value="Genomic_DNA"/>
</dbReference>
<proteinExistence type="predicted"/>
<dbReference type="SUPFAM" id="SSF51735">
    <property type="entry name" value="NAD(P)-binding Rossmann-fold domains"/>
    <property type="match status" value="3"/>
</dbReference>
<dbReference type="NCBIfam" id="TIGR01746">
    <property type="entry name" value="Thioester-redct"/>
    <property type="match status" value="1"/>
</dbReference>
<dbReference type="SMART" id="SM00822">
    <property type="entry name" value="PKS_KR"/>
    <property type="match status" value="1"/>
</dbReference>
<evidence type="ECO:0000313" key="8">
    <source>
        <dbReference type="Proteomes" id="UP000010411"/>
    </source>
</evidence>
<keyword evidence="2" id="KW-0597">Phosphoprotein</keyword>
<name>L1KN06_9ACTN</name>
<keyword evidence="8" id="KW-1185">Reference proteome</keyword>
<dbReference type="Pfam" id="PF00550">
    <property type="entry name" value="PP-binding"/>
    <property type="match status" value="1"/>
</dbReference>
<dbReference type="GO" id="GO:0017000">
    <property type="term" value="P:antibiotic biosynthetic process"/>
    <property type="evidence" value="ECO:0007669"/>
    <property type="project" value="UniProtKB-ARBA"/>
</dbReference>
<dbReference type="Gene3D" id="1.10.1200.10">
    <property type="entry name" value="ACP-like"/>
    <property type="match status" value="1"/>
</dbReference>
<feature type="domain" description="Carrier" evidence="6">
    <location>
        <begin position="576"/>
        <end position="651"/>
    </location>
</feature>
<accession>L1KN06</accession>
<sequence length="1059" mass="111876">MGRPGVFVELRGVRLHTVGASAVRVRMTPGADGGWAVRLADPSGRPVASIAAAVARPVDEGAVATARSRPQDSLFRVAWNPVVPAAWEHAALAVLDTGGGDLGFGDVRRFTDIDAALDSPVAFDALLAPFLFAPGGDVAARAQDATRRALALVKSWPSDDRSAETPLVVVTRGAVSTGRGTDLRAGVTDLVAAPVWGLLRSAQSEMPGRIVLVDLDDDPASAEALPSIVASGEPQAAVRGGTVFVPRVARLSPTTDEPTPGLSSPTTDETAPGLSSPTTEETAPGLSSPSPWRPGGTVLVTGGTGALGARFARHLVREHGVSHLLLVSRSGPAAPGAAELADELAELGAKVMITACDLADRDALGALLATVPAEHPLTGVVHTAGVNDDGLVPDLTPDRLAAVLRPKVDAAWHLHELTLGHDLSAFVLFSSVAGLVGGPGQANYAAANTFLDALAEHRAARGLPATSLAWGLWDAAGGMGGALSEADRKRIARTGLLPVTEEDGPGLLDAALRLDRPTLVATPIDVSALRARPDQVPLVFGALARATARPSAHDGAVPTRSLAQRLEGLSEERRQEAVFEFVRGEVALVLGHRDTAAVGADRLFSELGFDSLVSVELRNRLSSATGLRLSASVVFEHPTPAALTKHLCAELLTTAPEEKTAAPAPTTVDFAAEVCLDDDIRPADELIRVAVDPREILLTGATGFLGAFLLRDLMRSTTARVHCLVRGADQADAERRLRANLEWYEVLDEVDLDRVSVVVGDLAAPRLGLGEDEFDDLARFVDVVYHAGATVSWLRPYTELRQSNVAGTREVLRLAARHRTVPVHHVSTSGVFPAPEAGAEDVPAKVTDPTGPAEALWNGYLQSKWVAEQVIGIARDRGLPVSVYRVDVVCGDQRAGACQTRDFVWLSLKGLIQTGAVPDRLAGAFHMVPVDYVSGTITTLAAKEEAAGGTFHLFNEQRQAFADFVAHLRSYGYELPELDWDTWRERVRADRDNALIPLLDAFEALMAGDGRATYPPLDVSDTERALAGTGIECPEIGPELFEKYAGFFVRAGYFPKPDA</sequence>
<evidence type="ECO:0000256" key="3">
    <source>
        <dbReference type="ARBA" id="ARBA00022679"/>
    </source>
</evidence>
<dbReference type="InterPro" id="IPR036736">
    <property type="entry name" value="ACP-like_sf"/>
</dbReference>
<feature type="region of interest" description="Disordered" evidence="5">
    <location>
        <begin position="251"/>
        <end position="295"/>
    </location>
</feature>